<name>A0AAT9PES5_9GAMM</name>
<dbReference type="Pfam" id="PF05726">
    <property type="entry name" value="Pirin_C"/>
    <property type="match status" value="1"/>
</dbReference>
<keyword evidence="2" id="KW-0408">Iron</keyword>
<feature type="binding site" evidence="2">
    <location>
        <position position="116"/>
    </location>
    <ligand>
        <name>Fe cation</name>
        <dbReference type="ChEBI" id="CHEBI:24875"/>
    </ligand>
</feature>
<dbReference type="PANTHER" id="PTHR13903:SF8">
    <property type="entry name" value="PIRIN"/>
    <property type="match status" value="1"/>
</dbReference>
<feature type="binding site" evidence="2">
    <location>
        <position position="114"/>
    </location>
    <ligand>
        <name>Fe cation</name>
        <dbReference type="ChEBI" id="CHEBI:24875"/>
    </ligand>
</feature>
<dbReference type="RefSeq" id="WP_241878899.1">
    <property type="nucleotide sequence ID" value="NZ_CP093310.2"/>
</dbReference>
<organism evidence="6 7">
    <name type="scientific">Psychrobacter raelei</name>
    <dbReference type="NCBI Taxonomy" id="2565531"/>
    <lineage>
        <taxon>Bacteria</taxon>
        <taxon>Pseudomonadati</taxon>
        <taxon>Pseudomonadota</taxon>
        <taxon>Gammaproteobacteria</taxon>
        <taxon>Moraxellales</taxon>
        <taxon>Moraxellaceae</taxon>
        <taxon>Psychrobacter</taxon>
    </lineage>
</organism>
<evidence type="ECO:0000256" key="1">
    <source>
        <dbReference type="ARBA" id="ARBA00008416"/>
    </source>
</evidence>
<dbReference type="AlphaFoldDB" id="A0AAT9PES5"/>
<feature type="binding site" evidence="2">
    <location>
        <position position="70"/>
    </location>
    <ligand>
        <name>Fe cation</name>
        <dbReference type="ChEBI" id="CHEBI:24875"/>
    </ligand>
</feature>
<evidence type="ECO:0000256" key="3">
    <source>
        <dbReference type="RuleBase" id="RU003457"/>
    </source>
</evidence>
<dbReference type="KEGG" id="prae:MN210_00870"/>
<comment type="similarity">
    <text evidence="1 3">Belongs to the pirin family.</text>
</comment>
<feature type="binding site" evidence="2">
    <location>
        <position position="72"/>
    </location>
    <ligand>
        <name>Fe cation</name>
        <dbReference type="ChEBI" id="CHEBI:24875"/>
    </ligand>
</feature>
<dbReference type="InterPro" id="IPR012093">
    <property type="entry name" value="Pirin"/>
</dbReference>
<dbReference type="CDD" id="cd02247">
    <property type="entry name" value="cupin_pirin_C"/>
    <property type="match status" value="1"/>
</dbReference>
<dbReference type="GO" id="GO:0046872">
    <property type="term" value="F:metal ion binding"/>
    <property type="evidence" value="ECO:0007669"/>
    <property type="project" value="UniProtKB-KW"/>
</dbReference>
<dbReference type="Gene3D" id="2.60.120.10">
    <property type="entry name" value="Jelly Rolls"/>
    <property type="match status" value="2"/>
</dbReference>
<evidence type="ECO:0000259" key="4">
    <source>
        <dbReference type="Pfam" id="PF02678"/>
    </source>
</evidence>
<gene>
    <name evidence="6" type="ORF">MN210_00870</name>
</gene>
<feature type="domain" description="Pirin N-terminal" evidence="4">
    <location>
        <begin position="33"/>
        <end position="132"/>
    </location>
</feature>
<sequence length="294" mass="32450">MTTSVKNDVTITQPRQVEQLYAGVDTQDGAGVKLTRVLTHQLQHRLDPYLMLDNFKSDNPDDYIAGFPSHPHRGFETVTYMIEGRMRHKDSAGNEGLLENGGVQWMTAASGVIHSELPEQEDGAMEGFQLWLNLPAKDKMNAPWYKDFQDADLPKFVTENGTKVTVIAGESNGVEGAVTREVTEPTYLDIHLPAGASFSHHIPASHNSFVFVYRGSASIEDKRIPVKNMAILKNDPNADGVTIQAGNEDTKVILVTGRPLNEPIVQYGPFVMNSQQQIIQAVNDFQQGRFGEGA</sequence>
<evidence type="ECO:0000259" key="5">
    <source>
        <dbReference type="Pfam" id="PF05726"/>
    </source>
</evidence>
<dbReference type="InterPro" id="IPR014710">
    <property type="entry name" value="RmlC-like_jellyroll"/>
</dbReference>
<dbReference type="Proteomes" id="UP000829560">
    <property type="component" value="Chromosome"/>
</dbReference>
<dbReference type="SUPFAM" id="SSF51182">
    <property type="entry name" value="RmlC-like cupins"/>
    <property type="match status" value="1"/>
</dbReference>
<dbReference type="CDD" id="cd02909">
    <property type="entry name" value="cupin_pirin_N"/>
    <property type="match status" value="1"/>
</dbReference>
<dbReference type="InterPro" id="IPR008778">
    <property type="entry name" value="Pirin_C_dom"/>
</dbReference>
<protein>
    <submittedName>
        <fullName evidence="6">Pirin family protein</fullName>
    </submittedName>
</protein>
<dbReference type="InterPro" id="IPR011051">
    <property type="entry name" value="RmlC_Cupin_sf"/>
</dbReference>
<dbReference type="InterPro" id="IPR003829">
    <property type="entry name" value="Pirin_N_dom"/>
</dbReference>
<keyword evidence="2" id="KW-0479">Metal-binding</keyword>
<evidence type="ECO:0000313" key="6">
    <source>
        <dbReference type="EMBL" id="UNK05511.1"/>
    </source>
</evidence>
<evidence type="ECO:0000256" key="2">
    <source>
        <dbReference type="PIRSR" id="PIRSR006232-1"/>
    </source>
</evidence>
<keyword evidence="7" id="KW-1185">Reference proteome</keyword>
<dbReference type="EMBL" id="CP093310">
    <property type="protein sequence ID" value="UNK05511.1"/>
    <property type="molecule type" value="Genomic_DNA"/>
</dbReference>
<dbReference type="PIRSF" id="PIRSF006232">
    <property type="entry name" value="Pirin"/>
    <property type="match status" value="1"/>
</dbReference>
<reference evidence="6" key="1">
    <citation type="submission" date="2024-03" db="EMBL/GenBank/DDBJ databases">
        <title>Psychrobacter raelis sp. nov. isolated from a dog with peritonitis.</title>
        <authorList>
            <person name="Schiavone A."/>
            <person name="Manzulli V."/>
            <person name="Camarda A."/>
            <person name="Cafiero M.A."/>
            <person name="Vasco I."/>
            <person name="Marino L."/>
            <person name="Pennuzzi G."/>
            <person name="Serrecchia L."/>
            <person name="Galante D."/>
            <person name="Pugliese N."/>
        </authorList>
    </citation>
    <scope>NUCLEOTIDE SEQUENCE</scope>
    <source>
        <strain evidence="6">PraFG1</strain>
    </source>
</reference>
<proteinExistence type="inferred from homology"/>
<feature type="domain" description="Pirin C-terminal" evidence="5">
    <location>
        <begin position="187"/>
        <end position="291"/>
    </location>
</feature>
<evidence type="ECO:0000313" key="7">
    <source>
        <dbReference type="Proteomes" id="UP000829560"/>
    </source>
</evidence>
<dbReference type="PANTHER" id="PTHR13903">
    <property type="entry name" value="PIRIN-RELATED"/>
    <property type="match status" value="1"/>
</dbReference>
<dbReference type="Pfam" id="PF02678">
    <property type="entry name" value="Pirin"/>
    <property type="match status" value="1"/>
</dbReference>
<comment type="cofactor">
    <cofactor evidence="2">
        <name>Fe cation</name>
        <dbReference type="ChEBI" id="CHEBI:24875"/>
    </cofactor>
    <text evidence="2">Binds 1 Fe cation per subunit.</text>
</comment>
<accession>A0AAT9PES5</accession>